<dbReference type="STRING" id="889378.Spiaf_2386"/>
<keyword evidence="1" id="KW-0732">Signal</keyword>
<dbReference type="RefSeq" id="WP_014456399.1">
    <property type="nucleotide sequence ID" value="NC_017098.1"/>
</dbReference>
<dbReference type="Proteomes" id="UP000007383">
    <property type="component" value="Chromosome"/>
</dbReference>
<dbReference type="PROSITE" id="PS51257">
    <property type="entry name" value="PROKAR_LIPOPROTEIN"/>
    <property type="match status" value="1"/>
</dbReference>
<feature type="chain" id="PRO_5003622803" description="Lipoprotein" evidence="1">
    <location>
        <begin position="22"/>
        <end position="257"/>
    </location>
</feature>
<dbReference type="eggNOG" id="ENOG5034C8B">
    <property type="taxonomic scope" value="Bacteria"/>
</dbReference>
<evidence type="ECO:0008006" key="4">
    <source>
        <dbReference type="Google" id="ProtNLM"/>
    </source>
</evidence>
<gene>
    <name evidence="2" type="ordered locus">Spiaf_2386</name>
</gene>
<feature type="signal peptide" evidence="1">
    <location>
        <begin position="1"/>
        <end position="21"/>
    </location>
</feature>
<dbReference type="HOGENOM" id="CLU_1061258_0_0_12"/>
<proteinExistence type="predicted"/>
<dbReference type="PATRIC" id="fig|889378.3.peg.2360"/>
<evidence type="ECO:0000256" key="1">
    <source>
        <dbReference type="SAM" id="SignalP"/>
    </source>
</evidence>
<evidence type="ECO:0000313" key="3">
    <source>
        <dbReference type="Proteomes" id="UP000007383"/>
    </source>
</evidence>
<dbReference type="AlphaFoldDB" id="H9ULM4"/>
<accession>H9ULM4</accession>
<sequence>MKRFALILFVALAAAALIGCGGDDPVRTGFTPGQTVEAYNYVHGGYIGQAVVTVTEDGVLDATLDEAFMPHTLAIVDMDADEWTEDNTVYYLQRGNQVRVAKHIAYDGTNYVGTTVGGALIYVEADDEGNPAGNVDLELQLIRNEASMAAWFENIADGKFVLFTEFGGEPQPVTTTSYGSLFKRDSTYWNFGIGWMGNIEALEEAVANYGTGFSLDEMVRRGDDRWALADAVTGATLSDFPDYFGLVQMAVGRLSME</sequence>
<name>H9ULM4_SPIAZ</name>
<dbReference type="OrthoDB" id="369651at2"/>
<protein>
    <recommendedName>
        <fullName evidence="4">Lipoprotein</fullName>
    </recommendedName>
</protein>
<evidence type="ECO:0000313" key="2">
    <source>
        <dbReference type="EMBL" id="AFG38417.1"/>
    </source>
</evidence>
<reference evidence="3" key="1">
    <citation type="journal article" date="2013" name="Stand. Genomic Sci.">
        <title>Complete genome sequence of the halophilic bacterium Spirochaeta africana type strain (Z-7692(T)) from the alkaline Lake Magadi in the East African Rift.</title>
        <authorList>
            <person name="Liolos K."/>
            <person name="Abt B."/>
            <person name="Scheuner C."/>
            <person name="Teshima H."/>
            <person name="Held B."/>
            <person name="Lapidus A."/>
            <person name="Nolan M."/>
            <person name="Lucas S."/>
            <person name="Deshpande S."/>
            <person name="Cheng J.F."/>
            <person name="Tapia R."/>
            <person name="Goodwin L.A."/>
            <person name="Pitluck S."/>
            <person name="Pagani I."/>
            <person name="Ivanova N."/>
            <person name="Mavromatis K."/>
            <person name="Mikhailova N."/>
            <person name="Huntemann M."/>
            <person name="Pati A."/>
            <person name="Chen A."/>
            <person name="Palaniappan K."/>
            <person name="Land M."/>
            <person name="Rohde M."/>
            <person name="Tindall B.J."/>
            <person name="Detter J.C."/>
            <person name="Goker M."/>
            <person name="Bristow J."/>
            <person name="Eisen J.A."/>
            <person name="Markowitz V."/>
            <person name="Hugenholtz P."/>
            <person name="Woyke T."/>
            <person name="Klenk H.P."/>
            <person name="Kyrpides N.C."/>
        </authorList>
    </citation>
    <scope>NUCLEOTIDE SEQUENCE</scope>
    <source>
        <strain evidence="3">ATCC 700263 / DSM 8902 / Z-7692</strain>
    </source>
</reference>
<dbReference type="EMBL" id="CP003282">
    <property type="protein sequence ID" value="AFG38417.1"/>
    <property type="molecule type" value="Genomic_DNA"/>
</dbReference>
<organism evidence="2 3">
    <name type="scientific">Spirochaeta africana (strain ATCC 700263 / DSM 8902 / Z-7692)</name>
    <dbReference type="NCBI Taxonomy" id="889378"/>
    <lineage>
        <taxon>Bacteria</taxon>
        <taxon>Pseudomonadati</taxon>
        <taxon>Spirochaetota</taxon>
        <taxon>Spirochaetia</taxon>
        <taxon>Spirochaetales</taxon>
        <taxon>Spirochaetaceae</taxon>
        <taxon>Spirochaeta</taxon>
    </lineage>
</organism>
<keyword evidence="3" id="KW-1185">Reference proteome</keyword>
<dbReference type="KEGG" id="sfc:Spiaf_2386"/>